<protein>
    <submittedName>
        <fullName evidence="2">Uncharacterized protein</fullName>
    </submittedName>
</protein>
<dbReference type="Proteomes" id="UP001056384">
    <property type="component" value="Chromosome 2"/>
</dbReference>
<dbReference type="AlphaFoldDB" id="A0A9Q9AJ95"/>
<feature type="compositionally biased region" description="Low complexity" evidence="1">
    <location>
        <begin position="297"/>
        <end position="308"/>
    </location>
</feature>
<gene>
    <name evidence="2" type="ORF">Slin15195_G036810</name>
</gene>
<proteinExistence type="predicted"/>
<reference evidence="2" key="1">
    <citation type="submission" date="2022-06" db="EMBL/GenBank/DDBJ databases">
        <title>Complete genome sequences of two strains of the flax pathogen Septoria linicola.</title>
        <authorList>
            <person name="Lapalu N."/>
            <person name="Simon A."/>
            <person name="Demenou B."/>
            <person name="Paumier D."/>
            <person name="Guillot M.-P."/>
            <person name="Gout L."/>
            <person name="Valade R."/>
        </authorList>
    </citation>
    <scope>NUCLEOTIDE SEQUENCE</scope>
    <source>
        <strain evidence="2">SE15195</strain>
    </source>
</reference>
<feature type="region of interest" description="Disordered" evidence="1">
    <location>
        <begin position="1"/>
        <end position="23"/>
    </location>
</feature>
<dbReference type="OrthoDB" id="10379606at2759"/>
<keyword evidence="3" id="KW-1185">Reference proteome</keyword>
<feature type="region of interest" description="Disordered" evidence="1">
    <location>
        <begin position="223"/>
        <end position="273"/>
    </location>
</feature>
<accession>A0A9Q9AJ95</accession>
<feature type="compositionally biased region" description="Polar residues" evidence="1">
    <location>
        <begin position="13"/>
        <end position="23"/>
    </location>
</feature>
<evidence type="ECO:0000313" key="2">
    <source>
        <dbReference type="EMBL" id="USW50362.1"/>
    </source>
</evidence>
<dbReference type="EMBL" id="CP099419">
    <property type="protein sequence ID" value="USW50362.1"/>
    <property type="molecule type" value="Genomic_DNA"/>
</dbReference>
<name>A0A9Q9AJ95_9PEZI</name>
<evidence type="ECO:0000313" key="3">
    <source>
        <dbReference type="Proteomes" id="UP001056384"/>
    </source>
</evidence>
<feature type="region of interest" description="Disordered" evidence="1">
    <location>
        <begin position="294"/>
        <end position="318"/>
    </location>
</feature>
<sequence>MQVDHPPRITDKPTIQPNTPSTDHYNDAGWPCANSHFQIGGSLTLGLKASRTRRECHDESILAAQRGEAWFKCKCQKGLAHSWLTWSPLGWNSCKNKNGAPCKVVDGWWNKEGDGGAACRAEGFCPITTEIYLQTVRTTVTVETTREVGGTSQTKTVTSNRALSTNTTSGQIETVTGVSTTETLTWQTPIDLPVIIGQTPTSASSPSESSSDDSETVIIVTMTSGQTPTTTSSSALTSASSKSGTSSAKPATASSKASTSSTKPITTSQRPTTSFNSITSTIIDGKTYTYLKEPEATSSISTSSRTSSPIPPPQPITSVKGGATFTFVPVMQNTSTMGRKLSVKAVFLRRLKRGLKQDC</sequence>
<evidence type="ECO:0000256" key="1">
    <source>
        <dbReference type="SAM" id="MobiDB-lite"/>
    </source>
</evidence>
<feature type="compositionally biased region" description="Basic and acidic residues" evidence="1">
    <location>
        <begin position="1"/>
        <end position="11"/>
    </location>
</feature>
<organism evidence="2 3">
    <name type="scientific">Septoria linicola</name>
    <dbReference type="NCBI Taxonomy" id="215465"/>
    <lineage>
        <taxon>Eukaryota</taxon>
        <taxon>Fungi</taxon>
        <taxon>Dikarya</taxon>
        <taxon>Ascomycota</taxon>
        <taxon>Pezizomycotina</taxon>
        <taxon>Dothideomycetes</taxon>
        <taxon>Dothideomycetidae</taxon>
        <taxon>Mycosphaerellales</taxon>
        <taxon>Mycosphaerellaceae</taxon>
        <taxon>Septoria</taxon>
    </lineage>
</organism>